<evidence type="ECO:0000313" key="2">
    <source>
        <dbReference type="EMBL" id="AXB44212.1"/>
    </source>
</evidence>
<dbReference type="PROSITE" id="PS51819">
    <property type="entry name" value="VOC"/>
    <property type="match status" value="1"/>
</dbReference>
<proteinExistence type="predicted"/>
<dbReference type="Proteomes" id="UP000250434">
    <property type="component" value="Chromosome"/>
</dbReference>
<dbReference type="OrthoDB" id="15077at2"/>
<dbReference type="AlphaFoldDB" id="A0A344L838"/>
<evidence type="ECO:0000313" key="3">
    <source>
        <dbReference type="Proteomes" id="UP000250434"/>
    </source>
</evidence>
<dbReference type="CDD" id="cd06587">
    <property type="entry name" value="VOC"/>
    <property type="match status" value="1"/>
</dbReference>
<dbReference type="SUPFAM" id="SSF54593">
    <property type="entry name" value="Glyoxalase/Bleomycin resistance protein/Dihydroxybiphenyl dioxygenase"/>
    <property type="match status" value="1"/>
</dbReference>
<accession>A0A344L838</accession>
<organism evidence="2 3">
    <name type="scientific">Amycolatopsis albispora</name>
    <dbReference type="NCBI Taxonomy" id="1804986"/>
    <lineage>
        <taxon>Bacteria</taxon>
        <taxon>Bacillati</taxon>
        <taxon>Actinomycetota</taxon>
        <taxon>Actinomycetes</taxon>
        <taxon>Pseudonocardiales</taxon>
        <taxon>Pseudonocardiaceae</taxon>
        <taxon>Amycolatopsis</taxon>
    </lineage>
</organism>
<dbReference type="InterPro" id="IPR037523">
    <property type="entry name" value="VOC_core"/>
</dbReference>
<dbReference type="Gene3D" id="3.10.180.10">
    <property type="entry name" value="2,3-Dihydroxybiphenyl 1,2-Dioxygenase, domain 1"/>
    <property type="match status" value="1"/>
</dbReference>
<name>A0A344L838_9PSEU</name>
<dbReference type="EMBL" id="CP015163">
    <property type="protein sequence ID" value="AXB44212.1"/>
    <property type="molecule type" value="Genomic_DNA"/>
</dbReference>
<dbReference type="PANTHER" id="PTHR35908:SF1">
    <property type="entry name" value="CONSERVED PROTEIN"/>
    <property type="match status" value="1"/>
</dbReference>
<reference evidence="2 3" key="1">
    <citation type="submission" date="2016-04" db="EMBL/GenBank/DDBJ databases">
        <title>Complete genome sequence and analysis of deep-sea sediment isolate, Amycolatopsis sp. WP1.</title>
        <authorList>
            <person name="Wang H."/>
            <person name="Chen S."/>
            <person name="Wu Q."/>
        </authorList>
    </citation>
    <scope>NUCLEOTIDE SEQUENCE [LARGE SCALE GENOMIC DNA]</scope>
    <source>
        <strain evidence="2 3">WP1</strain>
    </source>
</reference>
<sequence length="117" mass="12876">MTVQLGAVTIDCADPKKLAGFWTEALGVEVVVDHGDFLMLAPVSPDGVMISLQRAEERQPGKNRLHMDLRTEEREEEVKRLVGLGAEKIEEHRVPGIAWTVLADPEGNRFCVGTAEP</sequence>
<feature type="domain" description="VOC" evidence="1">
    <location>
        <begin position="4"/>
        <end position="115"/>
    </location>
</feature>
<dbReference type="PANTHER" id="PTHR35908">
    <property type="entry name" value="HYPOTHETICAL FUSION PROTEIN"/>
    <property type="match status" value="1"/>
</dbReference>
<dbReference type="InterPro" id="IPR041581">
    <property type="entry name" value="Glyoxalase_6"/>
</dbReference>
<protein>
    <submittedName>
        <fullName evidence="2">Glyoxalase</fullName>
    </submittedName>
</protein>
<keyword evidence="3" id="KW-1185">Reference proteome</keyword>
<dbReference type="RefSeq" id="WP_113693448.1">
    <property type="nucleotide sequence ID" value="NZ_CP015163.1"/>
</dbReference>
<dbReference type="KEGG" id="aab:A4R43_18185"/>
<evidence type="ECO:0000259" key="1">
    <source>
        <dbReference type="PROSITE" id="PS51819"/>
    </source>
</evidence>
<dbReference type="InterPro" id="IPR029068">
    <property type="entry name" value="Glyas_Bleomycin-R_OHBP_Dase"/>
</dbReference>
<dbReference type="Pfam" id="PF18029">
    <property type="entry name" value="Glyoxalase_6"/>
    <property type="match status" value="1"/>
</dbReference>
<gene>
    <name evidence="2" type="ORF">A4R43_18185</name>
</gene>